<reference evidence="2" key="1">
    <citation type="submission" date="2021-01" db="EMBL/GenBank/DDBJ databases">
        <authorList>
            <person name="Corre E."/>
            <person name="Pelletier E."/>
            <person name="Niang G."/>
            <person name="Scheremetjew M."/>
            <person name="Finn R."/>
            <person name="Kale V."/>
            <person name="Holt S."/>
            <person name="Cochrane G."/>
            <person name="Meng A."/>
            <person name="Brown T."/>
            <person name="Cohen L."/>
        </authorList>
    </citation>
    <scope>NUCLEOTIDE SEQUENCE</scope>
    <source>
        <strain evidence="2">UTEX LB 985</strain>
    </source>
</reference>
<dbReference type="EMBL" id="HBGU01016710">
    <property type="protein sequence ID" value="CAD9426235.1"/>
    <property type="molecule type" value="Transcribed_RNA"/>
</dbReference>
<sequence length="94" mass="10266">MTAWEWFGAGWPDAGKFGDRIEQNDVFVTAFGFSPLFQDGSMMGWPPAHIHHMHVTSSQTMMTTWTGGRVPQGAVTNPQPSLSFPLPSLASSRG</sequence>
<evidence type="ECO:0000313" key="2">
    <source>
        <dbReference type="EMBL" id="CAD9426227.1"/>
    </source>
</evidence>
<evidence type="ECO:0000256" key="1">
    <source>
        <dbReference type="SAM" id="MobiDB-lite"/>
    </source>
</evidence>
<dbReference type="EMBL" id="HBGU01016709">
    <property type="protein sequence ID" value="CAD9426227.1"/>
    <property type="molecule type" value="Transcribed_RNA"/>
</dbReference>
<gene>
    <name evidence="2" type="ORF">CBRE1094_LOCUS9050</name>
    <name evidence="3" type="ORF">CBRE1094_LOCUS9051</name>
</gene>
<evidence type="ECO:0000313" key="3">
    <source>
        <dbReference type="EMBL" id="CAD9426235.1"/>
    </source>
</evidence>
<dbReference type="AlphaFoldDB" id="A0A6U7DH38"/>
<feature type="compositionally biased region" description="Low complexity" evidence="1">
    <location>
        <begin position="80"/>
        <end position="94"/>
    </location>
</feature>
<proteinExistence type="predicted"/>
<feature type="region of interest" description="Disordered" evidence="1">
    <location>
        <begin position="72"/>
        <end position="94"/>
    </location>
</feature>
<name>A0A6U7DH38_9EUKA</name>
<accession>A0A6U7DH38</accession>
<protein>
    <submittedName>
        <fullName evidence="2">Uncharacterized protein</fullName>
    </submittedName>
</protein>
<organism evidence="2">
    <name type="scientific">Haptolina brevifila</name>
    <dbReference type="NCBI Taxonomy" id="156173"/>
    <lineage>
        <taxon>Eukaryota</taxon>
        <taxon>Haptista</taxon>
        <taxon>Haptophyta</taxon>
        <taxon>Prymnesiophyceae</taxon>
        <taxon>Prymnesiales</taxon>
        <taxon>Prymnesiaceae</taxon>
        <taxon>Haptolina</taxon>
    </lineage>
</organism>